<proteinExistence type="predicted"/>
<name>B9XKZ9_PEDPL</name>
<reference evidence="1 2" key="1">
    <citation type="journal article" date="2011" name="J. Bacteriol.">
        <title>Genome sequence of 'Pedosphaera parvula' Ellin514, an aerobic Verrucomicrobial isolate from pasture soil.</title>
        <authorList>
            <person name="Kant R."/>
            <person name="van Passel M.W."/>
            <person name="Sangwan P."/>
            <person name="Palva A."/>
            <person name="Lucas S."/>
            <person name="Copeland A."/>
            <person name="Lapidus A."/>
            <person name="Glavina Del Rio T."/>
            <person name="Dalin E."/>
            <person name="Tice H."/>
            <person name="Bruce D."/>
            <person name="Goodwin L."/>
            <person name="Pitluck S."/>
            <person name="Chertkov O."/>
            <person name="Larimer F.W."/>
            <person name="Land M.L."/>
            <person name="Hauser L."/>
            <person name="Brettin T.S."/>
            <person name="Detter J.C."/>
            <person name="Han S."/>
            <person name="de Vos W.M."/>
            <person name="Janssen P.H."/>
            <person name="Smidt H."/>
        </authorList>
    </citation>
    <scope>NUCLEOTIDE SEQUENCE [LARGE SCALE GENOMIC DNA]</scope>
    <source>
        <strain evidence="1 2">Ellin514</strain>
    </source>
</reference>
<dbReference type="InterPro" id="IPR004155">
    <property type="entry name" value="PBS_lyase_HEAT"/>
</dbReference>
<dbReference type="InterPro" id="IPR016024">
    <property type="entry name" value="ARM-type_fold"/>
</dbReference>
<accession>B9XKZ9</accession>
<evidence type="ECO:0000313" key="2">
    <source>
        <dbReference type="Proteomes" id="UP000003688"/>
    </source>
</evidence>
<dbReference type="SUPFAM" id="SSF48371">
    <property type="entry name" value="ARM repeat"/>
    <property type="match status" value="1"/>
</dbReference>
<dbReference type="Proteomes" id="UP000003688">
    <property type="component" value="Unassembled WGS sequence"/>
</dbReference>
<dbReference type="InterPro" id="IPR011989">
    <property type="entry name" value="ARM-like"/>
</dbReference>
<protein>
    <submittedName>
        <fullName evidence="1">PBS lyase HEAT domain protein repeat-containing protein</fullName>
    </submittedName>
</protein>
<gene>
    <name evidence="1" type="ORF">Cflav_PD2337</name>
</gene>
<keyword evidence="2" id="KW-1185">Reference proteome</keyword>
<evidence type="ECO:0000313" key="1">
    <source>
        <dbReference type="EMBL" id="EEF59493.1"/>
    </source>
</evidence>
<comment type="caution">
    <text evidence="1">The sequence shown here is derived from an EMBL/GenBank/DDBJ whole genome shotgun (WGS) entry which is preliminary data.</text>
</comment>
<dbReference type="PANTHER" id="PTHR12697:SF5">
    <property type="entry name" value="DEOXYHYPUSINE HYDROXYLASE"/>
    <property type="match status" value="1"/>
</dbReference>
<sequence precursor="true">MKKRFCILTVLIGLIAGSLFWMISRGAGPLYHGRSLSYWSTELQLGDQQQQAEAQLALRSMGEKAVPYLIDTLDRPASPLRNTMDKLLSIDRNIERAQAARALGEIGAAASNAIPALVRASHQTKEVFGFPATAALMKIKGESIGPLVVALDDTNAKDWAGNSAILGEFGTNAQAAVPALVRALNSTNSSVRTHAIITLHKIHSNPQMAVPALMNSLDQNQPHNPALNRIQVSLLIGTLGAFEGEAKAAVPVLQQYLGNSNPNIRYPLFASLRRILSTNEMKALLTRNLSNADPNVRSAAESMLKQLDPKAAAQLGAK</sequence>
<dbReference type="Pfam" id="PF03130">
    <property type="entry name" value="HEAT_PBS"/>
    <property type="match status" value="1"/>
</dbReference>
<dbReference type="GO" id="GO:0016829">
    <property type="term" value="F:lyase activity"/>
    <property type="evidence" value="ECO:0007669"/>
    <property type="project" value="UniProtKB-KW"/>
</dbReference>
<keyword evidence="1" id="KW-0456">Lyase</keyword>
<organism evidence="1 2">
    <name type="scientific">Pedosphaera parvula (strain Ellin514)</name>
    <dbReference type="NCBI Taxonomy" id="320771"/>
    <lineage>
        <taxon>Bacteria</taxon>
        <taxon>Pseudomonadati</taxon>
        <taxon>Verrucomicrobiota</taxon>
        <taxon>Pedosphaerae</taxon>
        <taxon>Pedosphaerales</taxon>
        <taxon>Pedosphaeraceae</taxon>
        <taxon>Pedosphaera</taxon>
    </lineage>
</organism>
<dbReference type="Gene3D" id="1.25.10.10">
    <property type="entry name" value="Leucine-rich Repeat Variant"/>
    <property type="match status" value="2"/>
</dbReference>
<dbReference type="STRING" id="320771.Cflav_PD2337"/>
<dbReference type="GO" id="GO:0016491">
    <property type="term" value="F:oxidoreductase activity"/>
    <property type="evidence" value="ECO:0007669"/>
    <property type="project" value="TreeGrafter"/>
</dbReference>
<dbReference type="RefSeq" id="WP_007416492.1">
    <property type="nucleotide sequence ID" value="NZ_ABOX02000027.1"/>
</dbReference>
<dbReference type="EMBL" id="ABOX02000027">
    <property type="protein sequence ID" value="EEF59493.1"/>
    <property type="molecule type" value="Genomic_DNA"/>
</dbReference>
<dbReference type="PANTHER" id="PTHR12697">
    <property type="entry name" value="PBS LYASE HEAT-LIKE PROTEIN"/>
    <property type="match status" value="1"/>
</dbReference>
<dbReference type="AlphaFoldDB" id="B9XKZ9"/>